<dbReference type="PANTHER" id="PTHR47695">
    <property type="entry name" value="PID DOMAIN-CONTAINING PROTEIN"/>
    <property type="match status" value="1"/>
</dbReference>
<dbReference type="SUPFAM" id="SSF50729">
    <property type="entry name" value="PH domain-like"/>
    <property type="match status" value="1"/>
</dbReference>
<comment type="caution">
    <text evidence="3">The sequence shown here is derived from an EMBL/GenBank/DDBJ whole genome shotgun (WGS) entry which is preliminary data.</text>
</comment>
<dbReference type="GO" id="GO:0090090">
    <property type="term" value="P:negative regulation of canonical Wnt signaling pathway"/>
    <property type="evidence" value="ECO:0007669"/>
    <property type="project" value="TreeGrafter"/>
</dbReference>
<dbReference type="Gene3D" id="2.30.29.30">
    <property type="entry name" value="Pleckstrin-homology domain (PH domain)/Phosphotyrosine-binding domain (PTB)"/>
    <property type="match status" value="1"/>
</dbReference>
<evidence type="ECO:0000256" key="1">
    <source>
        <dbReference type="SAM" id="MobiDB-lite"/>
    </source>
</evidence>
<feature type="compositionally biased region" description="Polar residues" evidence="1">
    <location>
        <begin position="627"/>
        <end position="637"/>
    </location>
</feature>
<dbReference type="PROSITE" id="PS01179">
    <property type="entry name" value="PID"/>
    <property type="match status" value="1"/>
</dbReference>
<dbReference type="GO" id="GO:0005737">
    <property type="term" value="C:cytoplasm"/>
    <property type="evidence" value="ECO:0007669"/>
    <property type="project" value="TreeGrafter"/>
</dbReference>
<accession>A0A8X7XD20</accession>
<name>A0A8X7XD20_POLSE</name>
<dbReference type="Pfam" id="PF00640">
    <property type="entry name" value="PID"/>
    <property type="match status" value="1"/>
</dbReference>
<dbReference type="Proteomes" id="UP000886611">
    <property type="component" value="Unassembled WGS sequence"/>
</dbReference>
<keyword evidence="4" id="KW-1185">Reference proteome</keyword>
<dbReference type="GO" id="GO:0035615">
    <property type="term" value="F:clathrin adaptor activity"/>
    <property type="evidence" value="ECO:0007669"/>
    <property type="project" value="TreeGrafter"/>
</dbReference>
<feature type="region of interest" description="Disordered" evidence="1">
    <location>
        <begin position="618"/>
        <end position="637"/>
    </location>
</feature>
<evidence type="ECO:0000313" key="3">
    <source>
        <dbReference type="EMBL" id="KAG2465847.1"/>
    </source>
</evidence>
<dbReference type="AlphaFoldDB" id="A0A8X7XD20"/>
<dbReference type="InterPro" id="IPR011993">
    <property type="entry name" value="PH-like_dom_sf"/>
</dbReference>
<feature type="region of interest" description="Disordered" evidence="1">
    <location>
        <begin position="305"/>
        <end position="377"/>
    </location>
</feature>
<dbReference type="EMBL" id="JAATIS010001721">
    <property type="protein sequence ID" value="KAG2465847.1"/>
    <property type="molecule type" value="Genomic_DNA"/>
</dbReference>
<feature type="non-terminal residue" evidence="3">
    <location>
        <position position="730"/>
    </location>
</feature>
<organism evidence="3 4">
    <name type="scientific">Polypterus senegalus</name>
    <name type="common">Senegal bichir</name>
    <dbReference type="NCBI Taxonomy" id="55291"/>
    <lineage>
        <taxon>Eukaryota</taxon>
        <taxon>Metazoa</taxon>
        <taxon>Chordata</taxon>
        <taxon>Craniata</taxon>
        <taxon>Vertebrata</taxon>
        <taxon>Euteleostomi</taxon>
        <taxon>Actinopterygii</taxon>
        <taxon>Polypteriformes</taxon>
        <taxon>Polypteridae</taxon>
        <taxon>Polypterus</taxon>
    </lineage>
</organism>
<evidence type="ECO:0000259" key="2">
    <source>
        <dbReference type="PROSITE" id="PS01179"/>
    </source>
</evidence>
<reference evidence="3 4" key="1">
    <citation type="journal article" date="2021" name="Cell">
        <title>Tracing the genetic footprints of vertebrate landing in non-teleost ray-finned fishes.</title>
        <authorList>
            <person name="Bi X."/>
            <person name="Wang K."/>
            <person name="Yang L."/>
            <person name="Pan H."/>
            <person name="Jiang H."/>
            <person name="Wei Q."/>
            <person name="Fang M."/>
            <person name="Yu H."/>
            <person name="Zhu C."/>
            <person name="Cai Y."/>
            <person name="He Y."/>
            <person name="Gan X."/>
            <person name="Zeng H."/>
            <person name="Yu D."/>
            <person name="Zhu Y."/>
            <person name="Jiang H."/>
            <person name="Qiu Q."/>
            <person name="Yang H."/>
            <person name="Zhang Y.E."/>
            <person name="Wang W."/>
            <person name="Zhu M."/>
            <person name="He S."/>
            <person name="Zhang G."/>
        </authorList>
    </citation>
    <scope>NUCLEOTIDE SEQUENCE [LARGE SCALE GENOMIC DNA]</scope>
    <source>
        <strain evidence="3">Bchr_013</strain>
    </source>
</reference>
<evidence type="ECO:0000313" key="4">
    <source>
        <dbReference type="Proteomes" id="UP000886611"/>
    </source>
</evidence>
<dbReference type="GO" id="GO:0010718">
    <property type="term" value="P:positive regulation of epithelial to mesenchymal transition"/>
    <property type="evidence" value="ECO:0007669"/>
    <property type="project" value="TreeGrafter"/>
</dbReference>
<dbReference type="GO" id="GO:0038024">
    <property type="term" value="F:cargo receptor activity"/>
    <property type="evidence" value="ECO:0007669"/>
    <property type="project" value="TreeGrafter"/>
</dbReference>
<dbReference type="SMART" id="SM00462">
    <property type="entry name" value="PTB"/>
    <property type="match status" value="1"/>
</dbReference>
<sequence length="730" mass="79188">MSQDSMMKLKGMAAAARTQGHHKQRIWINISLAGIKIIDEKTGVIEHEQPVNKISFIARDVTDSRAFGYVCGAEGQHQFFAIKTAQQAEPLVVDLKDLFQLIFNLKKKEGEIEKKNGNDALINVENQVNSIKESKDILLLDLSTEIDSNQNCLKGNPFSKVSISSCPPLVCPMPQTNVPPENPFTSELGFFPAPISDPFRDDPFSRNDLSTYSDLVISLKSSNQNKENSVNGPKINGVQNGSTDYFDQQFDQLSNRTVMHTLKNGQWPTENKVIELTPWTPSDVSEQEQTVLTKISIQNPFVEISSQTPPIQNGVKEHSQNKMDTSKSSPAESVIISPPPQNTKPGRGRRSVKSPANDIFGEDLFAPGNQTQSPAVSQPDLQAITPQSNPLALFNNPQSTTSPVPGIASLSLGSLTPAASPWGQSPSLFSPPNSLPQGPIRANHPTPFSQSPIYGAHPASAWQQPASFGAVSIAQPPNWGPSTVQAPAGAWPQITPLANPFQSQMFTTATPGSFGSIPQASPPPQPPPRPAPLKEVPKVEDSAFSDLDPFGEKEKKNVKDMFKDFQMAKPPAVPSRKSDQQSGLNSSGAFSQYFSSKVGLAQEAADYDDFDIDQITSKINDLPKPTPRQSAPTISKPTQKTFDDSFGGNPFNSQSTSILFGTVASYLCTASVHVSRSVYMHRRFPAVLVPSRAMSMAVFNVTLVLALKTFSHSFAEFVSNTTLTISSSSP</sequence>
<protein>
    <submittedName>
        <fullName evidence="3">DAB2 protein</fullName>
    </submittedName>
</protein>
<proteinExistence type="predicted"/>
<gene>
    <name evidence="3" type="primary">Dab2_0</name>
    <name evidence="3" type="ORF">GTO96_0016390</name>
</gene>
<feature type="domain" description="PID" evidence="2">
    <location>
        <begin position="22"/>
        <end position="111"/>
    </location>
</feature>
<feature type="compositionally biased region" description="Pro residues" evidence="1">
    <location>
        <begin position="520"/>
        <end position="531"/>
    </location>
</feature>
<feature type="region of interest" description="Disordered" evidence="1">
    <location>
        <begin position="506"/>
        <end position="536"/>
    </location>
</feature>
<dbReference type="GO" id="GO:0005905">
    <property type="term" value="C:clathrin-coated pit"/>
    <property type="evidence" value="ECO:0007669"/>
    <property type="project" value="TreeGrafter"/>
</dbReference>
<feature type="compositionally biased region" description="Polar residues" evidence="1">
    <location>
        <begin position="368"/>
        <end position="377"/>
    </location>
</feature>
<feature type="compositionally biased region" description="Basic and acidic residues" evidence="1">
    <location>
        <begin position="315"/>
        <end position="325"/>
    </location>
</feature>
<feature type="non-terminal residue" evidence="3">
    <location>
        <position position="1"/>
    </location>
</feature>
<dbReference type="GO" id="GO:0045807">
    <property type="term" value="P:positive regulation of endocytosis"/>
    <property type="evidence" value="ECO:0007669"/>
    <property type="project" value="TreeGrafter"/>
</dbReference>
<dbReference type="PANTHER" id="PTHR47695:SF5">
    <property type="entry name" value="DISABLED HOMOLOG 2"/>
    <property type="match status" value="1"/>
</dbReference>
<dbReference type="GO" id="GO:0006898">
    <property type="term" value="P:receptor-mediated endocytosis"/>
    <property type="evidence" value="ECO:0007669"/>
    <property type="project" value="TreeGrafter"/>
</dbReference>
<dbReference type="InterPro" id="IPR006020">
    <property type="entry name" value="PTB/PI_dom"/>
</dbReference>